<keyword evidence="2" id="KW-1185">Reference proteome</keyword>
<dbReference type="AlphaFoldDB" id="A0A225VEP3"/>
<dbReference type="STRING" id="4795.A0A225VEP3"/>
<dbReference type="Proteomes" id="UP000198211">
    <property type="component" value="Unassembled WGS sequence"/>
</dbReference>
<gene>
    <name evidence="1" type="ORF">PHMEG_00024167</name>
</gene>
<reference evidence="2" key="1">
    <citation type="submission" date="2017-03" db="EMBL/GenBank/DDBJ databases">
        <title>Phytopthora megakarya and P. palmivora, two closely related causual agents of cacao black pod achieved similar genome size and gene model numbers by different mechanisms.</title>
        <authorList>
            <person name="Ali S."/>
            <person name="Shao J."/>
            <person name="Larry D.J."/>
            <person name="Kronmiller B."/>
            <person name="Shen D."/>
            <person name="Strem M.D."/>
            <person name="Melnick R.L."/>
            <person name="Guiltinan M.J."/>
            <person name="Tyler B.M."/>
            <person name="Meinhardt L.W."/>
            <person name="Bailey B.A."/>
        </authorList>
    </citation>
    <scope>NUCLEOTIDE SEQUENCE [LARGE SCALE GENOMIC DNA]</scope>
    <source>
        <strain evidence="2">zdho120</strain>
    </source>
</reference>
<protein>
    <submittedName>
        <fullName evidence="1">Uncharacterized protein</fullName>
    </submittedName>
</protein>
<organism evidence="1 2">
    <name type="scientific">Phytophthora megakarya</name>
    <dbReference type="NCBI Taxonomy" id="4795"/>
    <lineage>
        <taxon>Eukaryota</taxon>
        <taxon>Sar</taxon>
        <taxon>Stramenopiles</taxon>
        <taxon>Oomycota</taxon>
        <taxon>Peronosporomycetes</taxon>
        <taxon>Peronosporales</taxon>
        <taxon>Peronosporaceae</taxon>
        <taxon>Phytophthora</taxon>
    </lineage>
</organism>
<comment type="caution">
    <text evidence="1">The sequence shown here is derived from an EMBL/GenBank/DDBJ whole genome shotgun (WGS) entry which is preliminary data.</text>
</comment>
<dbReference type="EMBL" id="NBNE01005200">
    <property type="protein sequence ID" value="OWZ04011.1"/>
    <property type="molecule type" value="Genomic_DNA"/>
</dbReference>
<sequence>MGLCSNQARDLNNADYKGWNKLASIGRPLWSSLNQNTLTMRESQVIFNKLAASKLLLGQDPTNAASYIDFTLHGALESHVLLQFKVMLDYGMVDESNIGDIVAQIFLLLAMDAVIMDNEVMEKAPLKKDFIFTGQFCNVTDCGYCYQQNICRGDGER</sequence>
<accession>A0A225VEP3</accession>
<evidence type="ECO:0000313" key="2">
    <source>
        <dbReference type="Proteomes" id="UP000198211"/>
    </source>
</evidence>
<evidence type="ECO:0000313" key="1">
    <source>
        <dbReference type="EMBL" id="OWZ04011.1"/>
    </source>
</evidence>
<name>A0A225VEP3_9STRA</name>
<proteinExistence type="predicted"/>
<dbReference type="OrthoDB" id="128354at2759"/>